<dbReference type="Pfam" id="PF01636">
    <property type="entry name" value="APH"/>
    <property type="match status" value="1"/>
</dbReference>
<dbReference type="SUPFAM" id="SSF56112">
    <property type="entry name" value="Protein kinase-like (PK-like)"/>
    <property type="match status" value="1"/>
</dbReference>
<evidence type="ECO:0000313" key="2">
    <source>
        <dbReference type="EMBL" id="QLL62404.1"/>
    </source>
</evidence>
<evidence type="ECO:0000313" key="3">
    <source>
        <dbReference type="Proteomes" id="UP000510721"/>
    </source>
</evidence>
<keyword evidence="3" id="KW-1185">Reference proteome</keyword>
<evidence type="ECO:0000259" key="1">
    <source>
        <dbReference type="Pfam" id="PF01636"/>
    </source>
</evidence>
<reference evidence="2 3" key="1">
    <citation type="submission" date="2019-06" db="EMBL/GenBank/DDBJ databases">
        <title>Complete genome sequence of Ensifer mexicanus ITTG R7 isolated from nodules of Acacia angustissima (Mill.) Kuntze.</title>
        <authorList>
            <person name="Rincon-Rosales R."/>
            <person name="Rogel M.A."/>
            <person name="Guerrero G."/>
            <person name="Rincon-Molina C.I."/>
            <person name="Lopez-Lopez A."/>
            <person name="Martinez-Romero E."/>
        </authorList>
    </citation>
    <scope>NUCLEOTIDE SEQUENCE [LARGE SCALE GENOMIC DNA]</scope>
    <source>
        <strain evidence="2 3">ITTG R7</strain>
    </source>
</reference>
<dbReference type="RefSeq" id="WP_180938306.1">
    <property type="nucleotide sequence ID" value="NZ_CP041238.1"/>
</dbReference>
<dbReference type="PANTHER" id="PTHR21310:SF42">
    <property type="entry name" value="BIFUNCTIONAL AAC_APH"/>
    <property type="match status" value="1"/>
</dbReference>
<dbReference type="Gene3D" id="3.90.1200.10">
    <property type="match status" value="1"/>
</dbReference>
<accession>A0A859QFJ5</accession>
<gene>
    <name evidence="2" type="ORF">FKV68_13635</name>
</gene>
<dbReference type="InterPro" id="IPR011009">
    <property type="entry name" value="Kinase-like_dom_sf"/>
</dbReference>
<dbReference type="PANTHER" id="PTHR21310">
    <property type="entry name" value="AMINOGLYCOSIDE PHOSPHOTRANSFERASE-RELATED-RELATED"/>
    <property type="match status" value="1"/>
</dbReference>
<name>A0A859QFJ5_9HYPH</name>
<dbReference type="CDD" id="cd05155">
    <property type="entry name" value="APH_ChoK_like_1"/>
    <property type="match status" value="1"/>
</dbReference>
<feature type="domain" description="Aminoglycoside phosphotransferase" evidence="1">
    <location>
        <begin position="31"/>
        <end position="256"/>
    </location>
</feature>
<keyword evidence="2" id="KW-0808">Transferase</keyword>
<dbReference type="InterPro" id="IPR051678">
    <property type="entry name" value="AGP_Transferase"/>
</dbReference>
<dbReference type="Proteomes" id="UP000510721">
    <property type="component" value="Chromosome"/>
</dbReference>
<dbReference type="AlphaFoldDB" id="A0A859QFJ5"/>
<sequence>MMNIDASLVSRLIAAQFSEWAHLPISPVRFGGWDNRTFHLGSHMTVRLPSAAPYALQVEKEQRWLPVLAPRLPLPIPVPLAQGRPGEGYPWPWSVYKWREGEIATHAPVADLSAFATTLARFLVALREVDATDGPPPGQHNFFRGGPLTVYDGETRLALEALEGRIDTDAARAVWEAALAATWYGAPVWFHGDVSSGNLLVEDGRLSAVIDFGTSGVGDPSCDLSVAWTFFHGESREVFRAALPLDKATWARGRGWTLWKALIVYAEVPGTDRLEVEKSRRVIEAVLADHERFG</sequence>
<dbReference type="Gene3D" id="3.30.200.20">
    <property type="entry name" value="Phosphorylase Kinase, domain 1"/>
    <property type="match status" value="1"/>
</dbReference>
<dbReference type="EMBL" id="CP041238">
    <property type="protein sequence ID" value="QLL62404.1"/>
    <property type="molecule type" value="Genomic_DNA"/>
</dbReference>
<dbReference type="KEGG" id="emx:FKV68_13635"/>
<proteinExistence type="predicted"/>
<dbReference type="GO" id="GO:0016740">
    <property type="term" value="F:transferase activity"/>
    <property type="evidence" value="ECO:0007669"/>
    <property type="project" value="UniProtKB-KW"/>
</dbReference>
<organism evidence="2 3">
    <name type="scientific">Sinorhizobium mexicanum</name>
    <dbReference type="NCBI Taxonomy" id="375549"/>
    <lineage>
        <taxon>Bacteria</taxon>
        <taxon>Pseudomonadati</taxon>
        <taxon>Pseudomonadota</taxon>
        <taxon>Alphaproteobacteria</taxon>
        <taxon>Hyphomicrobiales</taxon>
        <taxon>Rhizobiaceae</taxon>
        <taxon>Sinorhizobium/Ensifer group</taxon>
        <taxon>Sinorhizobium</taxon>
    </lineage>
</organism>
<dbReference type="InterPro" id="IPR002575">
    <property type="entry name" value="Aminoglycoside_PTrfase"/>
</dbReference>
<protein>
    <submittedName>
        <fullName evidence="2">Aminoglycoside phosphotransferase family protein</fullName>
    </submittedName>
</protein>